<dbReference type="Pfam" id="PF13411">
    <property type="entry name" value="MerR_1"/>
    <property type="match status" value="1"/>
</dbReference>
<dbReference type="KEGG" id="rmr:Rmar_2453"/>
<dbReference type="STRING" id="518766.Rmar_2453"/>
<dbReference type="PANTHER" id="PTHR30204:SF94">
    <property type="entry name" value="HEAVY METAL-DEPENDENT TRANSCRIPTIONAL REGULATOR HI_0293-RELATED"/>
    <property type="match status" value="1"/>
</dbReference>
<evidence type="ECO:0000259" key="5">
    <source>
        <dbReference type="PROSITE" id="PS50937"/>
    </source>
</evidence>
<dbReference type="PROSITE" id="PS00552">
    <property type="entry name" value="HTH_MERR_1"/>
    <property type="match status" value="1"/>
</dbReference>
<evidence type="ECO:0000256" key="4">
    <source>
        <dbReference type="SAM" id="Coils"/>
    </source>
</evidence>
<evidence type="ECO:0000313" key="6">
    <source>
        <dbReference type="EMBL" id="ACY49330.1"/>
    </source>
</evidence>
<protein>
    <submittedName>
        <fullName evidence="6">Transcriptional regulator, MerR family</fullName>
    </submittedName>
</protein>
<accession>D0MF74</accession>
<dbReference type="InterPro" id="IPR047057">
    <property type="entry name" value="MerR_fam"/>
</dbReference>
<dbReference type="PROSITE" id="PS50937">
    <property type="entry name" value="HTH_MERR_2"/>
    <property type="match status" value="1"/>
</dbReference>
<dbReference type="Proteomes" id="UP000002221">
    <property type="component" value="Chromosome"/>
</dbReference>
<feature type="coiled-coil region" evidence="4">
    <location>
        <begin position="92"/>
        <end position="119"/>
    </location>
</feature>
<keyword evidence="4" id="KW-0175">Coiled coil</keyword>
<feature type="domain" description="HTH merR-type" evidence="5">
    <location>
        <begin position="11"/>
        <end position="80"/>
    </location>
</feature>
<keyword evidence="1" id="KW-0805">Transcription regulation</keyword>
<keyword evidence="3" id="KW-0804">Transcription</keyword>
<proteinExistence type="predicted"/>
<dbReference type="Gene3D" id="1.10.1660.10">
    <property type="match status" value="1"/>
</dbReference>
<dbReference type="InterPro" id="IPR009061">
    <property type="entry name" value="DNA-bd_dom_put_sf"/>
</dbReference>
<gene>
    <name evidence="6" type="ordered locus">Rmar_2453</name>
</gene>
<dbReference type="OrthoDB" id="9791488at2"/>
<dbReference type="InterPro" id="IPR000551">
    <property type="entry name" value="MerR-type_HTH_dom"/>
</dbReference>
<dbReference type="GO" id="GO:0003700">
    <property type="term" value="F:DNA-binding transcription factor activity"/>
    <property type="evidence" value="ECO:0007669"/>
    <property type="project" value="InterPro"/>
</dbReference>
<evidence type="ECO:0000256" key="1">
    <source>
        <dbReference type="ARBA" id="ARBA00023015"/>
    </source>
</evidence>
<evidence type="ECO:0000256" key="3">
    <source>
        <dbReference type="ARBA" id="ARBA00023163"/>
    </source>
</evidence>
<dbReference type="eggNOG" id="COG0789">
    <property type="taxonomic scope" value="Bacteria"/>
</dbReference>
<dbReference type="EMBL" id="CP001807">
    <property type="protein sequence ID" value="ACY49330.1"/>
    <property type="molecule type" value="Genomic_DNA"/>
</dbReference>
<dbReference type="PANTHER" id="PTHR30204">
    <property type="entry name" value="REDOX-CYCLING DRUG-SENSING TRANSCRIPTIONAL ACTIVATOR SOXR"/>
    <property type="match status" value="1"/>
</dbReference>
<keyword evidence="2" id="KW-0238">DNA-binding</keyword>
<keyword evidence="7" id="KW-1185">Reference proteome</keyword>
<dbReference type="SMART" id="SM00422">
    <property type="entry name" value="HTH_MERR"/>
    <property type="match status" value="1"/>
</dbReference>
<dbReference type="AlphaFoldDB" id="D0MF74"/>
<organism evidence="6 7">
    <name type="scientific">Rhodothermus marinus (strain ATCC 43812 / DSM 4252 / R-10)</name>
    <name type="common">Rhodothermus obamensis</name>
    <dbReference type="NCBI Taxonomy" id="518766"/>
    <lineage>
        <taxon>Bacteria</taxon>
        <taxon>Pseudomonadati</taxon>
        <taxon>Rhodothermota</taxon>
        <taxon>Rhodothermia</taxon>
        <taxon>Rhodothermales</taxon>
        <taxon>Rhodothermaceae</taxon>
        <taxon>Rhodothermus</taxon>
    </lineage>
</organism>
<dbReference type="PRINTS" id="PR00040">
    <property type="entry name" value="HTHMERR"/>
</dbReference>
<dbReference type="SUPFAM" id="SSF46955">
    <property type="entry name" value="Putative DNA-binding domain"/>
    <property type="match status" value="1"/>
</dbReference>
<evidence type="ECO:0000256" key="2">
    <source>
        <dbReference type="ARBA" id="ARBA00023125"/>
    </source>
</evidence>
<reference evidence="6 7" key="1">
    <citation type="journal article" date="2009" name="Stand. Genomic Sci.">
        <title>Complete genome sequence of Rhodothermus marinus type strain (R-10).</title>
        <authorList>
            <person name="Nolan M."/>
            <person name="Tindall B.J."/>
            <person name="Pomrenke H."/>
            <person name="Lapidus A."/>
            <person name="Copeland A."/>
            <person name="Glavina Del Rio T."/>
            <person name="Lucas S."/>
            <person name="Chen F."/>
            <person name="Tice H."/>
            <person name="Cheng J.F."/>
            <person name="Saunders E."/>
            <person name="Han C."/>
            <person name="Bruce D."/>
            <person name="Goodwin L."/>
            <person name="Chain P."/>
            <person name="Pitluck S."/>
            <person name="Ovchinikova G."/>
            <person name="Pati A."/>
            <person name="Ivanova N."/>
            <person name="Mavromatis K."/>
            <person name="Chen A."/>
            <person name="Palaniappan K."/>
            <person name="Land M."/>
            <person name="Hauser L."/>
            <person name="Chang Y.J."/>
            <person name="Jeffries C.D."/>
            <person name="Brettin T."/>
            <person name="Goker M."/>
            <person name="Bristow J."/>
            <person name="Eisen J.A."/>
            <person name="Markowitz V."/>
            <person name="Hugenholtz P."/>
            <person name="Kyrpides N.C."/>
            <person name="Klenk H.P."/>
            <person name="Detter J.C."/>
        </authorList>
    </citation>
    <scope>NUCLEOTIDE SEQUENCE [LARGE SCALE GENOMIC DNA]</scope>
    <source>
        <strain evidence="7">ATCC 43812 / DSM 4252 / R-10</strain>
    </source>
</reference>
<dbReference type="HOGENOM" id="CLU_060077_2_0_10"/>
<evidence type="ECO:0000313" key="7">
    <source>
        <dbReference type="Proteomes" id="UP000002221"/>
    </source>
</evidence>
<dbReference type="CDD" id="cd04770">
    <property type="entry name" value="HTH_HMRTR"/>
    <property type="match status" value="1"/>
</dbReference>
<dbReference type="GO" id="GO:0003677">
    <property type="term" value="F:DNA binding"/>
    <property type="evidence" value="ECO:0007669"/>
    <property type="project" value="UniProtKB-KW"/>
</dbReference>
<name>D0MF74_RHOM4</name>
<sequence>MEACKPLAELMLTRSELAQKAGVHAETIRYYEQRGLLPPPRRTAAGYRAYSETDVARLRFIKRAQELGFSLREIEELLTLEATPGASSGLVRQRALAKIAEIEARIRDLTRIRDTLRRLVAACDGKAPVEHCPILHALHDDHGTHADTGTPDGNA</sequence>